<feature type="signal peptide" evidence="1">
    <location>
        <begin position="1"/>
        <end position="20"/>
    </location>
</feature>
<feature type="chain" id="PRO_5028968139" evidence="1">
    <location>
        <begin position="21"/>
        <end position="190"/>
    </location>
</feature>
<reference evidence="3" key="2">
    <citation type="submission" date="2020-10" db="UniProtKB">
        <authorList>
            <consortium name="WormBaseParasite"/>
        </authorList>
    </citation>
    <scope>IDENTIFICATION</scope>
</reference>
<evidence type="ECO:0000256" key="1">
    <source>
        <dbReference type="SAM" id="SignalP"/>
    </source>
</evidence>
<evidence type="ECO:0000313" key="3">
    <source>
        <dbReference type="WBParaSite" id="Pan_g1979.t1"/>
    </source>
</evidence>
<keyword evidence="2" id="KW-1185">Reference proteome</keyword>
<accession>A0A7E4VEB9</accession>
<evidence type="ECO:0000313" key="2">
    <source>
        <dbReference type="Proteomes" id="UP000492821"/>
    </source>
</evidence>
<proteinExistence type="predicted"/>
<name>A0A7E4VEB9_PANRE</name>
<dbReference type="Proteomes" id="UP000492821">
    <property type="component" value="Unassembled WGS sequence"/>
</dbReference>
<reference evidence="2" key="1">
    <citation type="journal article" date="2013" name="Genetics">
        <title>The draft genome and transcriptome of Panagrellus redivivus are shaped by the harsh demands of a free-living lifestyle.</title>
        <authorList>
            <person name="Srinivasan J."/>
            <person name="Dillman A.R."/>
            <person name="Macchietto M.G."/>
            <person name="Heikkinen L."/>
            <person name="Lakso M."/>
            <person name="Fracchia K.M."/>
            <person name="Antoshechkin I."/>
            <person name="Mortazavi A."/>
            <person name="Wong G."/>
            <person name="Sternberg P.W."/>
        </authorList>
    </citation>
    <scope>NUCLEOTIDE SEQUENCE [LARGE SCALE GENOMIC DNA]</scope>
    <source>
        <strain evidence="2">MT8872</strain>
    </source>
</reference>
<protein>
    <submittedName>
        <fullName evidence="3">Secreted protein</fullName>
    </submittedName>
</protein>
<dbReference type="AlphaFoldDB" id="A0A7E4VEB9"/>
<sequence length="190" mass="21869">MYIQVVSLLAVPFVATVCDATSDTAERDAFYKQVSTVSRSLDPRDYIVDPEVNQSNKYNNAHMDMIGEMTIFYYAEAVADKHVTLSLTSSEQQDYEVKFEIYEEEAYLVEYNGSAKNVNYARVDDNMMRFYVCFLGKLCPMYALSERLKCQISADPLQDRIQRHSLTDANIHQRLLFRHGRTRQESSAGL</sequence>
<dbReference type="WBParaSite" id="Pan_g1979.t1">
    <property type="protein sequence ID" value="Pan_g1979.t1"/>
    <property type="gene ID" value="Pan_g1979"/>
</dbReference>
<organism evidence="2 3">
    <name type="scientific">Panagrellus redivivus</name>
    <name type="common">Microworm</name>
    <dbReference type="NCBI Taxonomy" id="6233"/>
    <lineage>
        <taxon>Eukaryota</taxon>
        <taxon>Metazoa</taxon>
        <taxon>Ecdysozoa</taxon>
        <taxon>Nematoda</taxon>
        <taxon>Chromadorea</taxon>
        <taxon>Rhabditida</taxon>
        <taxon>Tylenchina</taxon>
        <taxon>Panagrolaimomorpha</taxon>
        <taxon>Panagrolaimoidea</taxon>
        <taxon>Panagrolaimidae</taxon>
        <taxon>Panagrellus</taxon>
    </lineage>
</organism>
<keyword evidence="1" id="KW-0732">Signal</keyword>